<dbReference type="Gene3D" id="3.40.50.720">
    <property type="entry name" value="NAD(P)-binding Rossmann-like Domain"/>
    <property type="match status" value="1"/>
</dbReference>
<evidence type="ECO:0000256" key="4">
    <source>
        <dbReference type="ARBA" id="ARBA00013014"/>
    </source>
</evidence>
<keyword evidence="8 11" id="KW-0560">Oxidoreductase</keyword>
<evidence type="ECO:0000256" key="1">
    <source>
        <dbReference type="ARBA" id="ARBA00002919"/>
    </source>
</evidence>
<dbReference type="GO" id="GO:0015940">
    <property type="term" value="P:pantothenate biosynthetic process"/>
    <property type="evidence" value="ECO:0007669"/>
    <property type="project" value="UniProtKB-KW"/>
</dbReference>
<dbReference type="GO" id="GO:0005737">
    <property type="term" value="C:cytoplasm"/>
    <property type="evidence" value="ECO:0007669"/>
    <property type="project" value="TreeGrafter"/>
</dbReference>
<comment type="function">
    <text evidence="1 11">Catalyzes the NADPH-dependent reduction of ketopantoate into pantoic acid.</text>
</comment>
<comment type="caution">
    <text evidence="14">The sequence shown here is derived from an EMBL/GenBank/DDBJ whole genome shotgun (WGS) entry which is preliminary data.</text>
</comment>
<dbReference type="Proteomes" id="UP000621492">
    <property type="component" value="Unassembled WGS sequence"/>
</dbReference>
<dbReference type="Gene3D" id="1.10.1040.10">
    <property type="entry name" value="N-(1-d-carboxylethyl)-l-norvaline Dehydrogenase, domain 2"/>
    <property type="match status" value="1"/>
</dbReference>
<dbReference type="InterPro" id="IPR013332">
    <property type="entry name" value="KPR_N"/>
</dbReference>
<feature type="domain" description="Ketopantoate reductase N-terminal" evidence="12">
    <location>
        <begin position="3"/>
        <end position="142"/>
    </location>
</feature>
<evidence type="ECO:0000256" key="2">
    <source>
        <dbReference type="ARBA" id="ARBA00004994"/>
    </source>
</evidence>
<comment type="catalytic activity">
    <reaction evidence="10 11">
        <text>(R)-pantoate + NADP(+) = 2-dehydropantoate + NADPH + H(+)</text>
        <dbReference type="Rhea" id="RHEA:16233"/>
        <dbReference type="ChEBI" id="CHEBI:11561"/>
        <dbReference type="ChEBI" id="CHEBI:15378"/>
        <dbReference type="ChEBI" id="CHEBI:15980"/>
        <dbReference type="ChEBI" id="CHEBI:57783"/>
        <dbReference type="ChEBI" id="CHEBI:58349"/>
        <dbReference type="EC" id="1.1.1.169"/>
    </reaction>
</comment>
<dbReference type="GO" id="GO:0008677">
    <property type="term" value="F:2-dehydropantoate 2-reductase activity"/>
    <property type="evidence" value="ECO:0007669"/>
    <property type="project" value="UniProtKB-EC"/>
</dbReference>
<dbReference type="EC" id="1.1.1.169" evidence="4 11"/>
<dbReference type="Pfam" id="PF08546">
    <property type="entry name" value="ApbA_C"/>
    <property type="match status" value="1"/>
</dbReference>
<dbReference type="InterPro" id="IPR036291">
    <property type="entry name" value="NAD(P)-bd_dom_sf"/>
</dbReference>
<dbReference type="Pfam" id="PF02558">
    <property type="entry name" value="ApbA"/>
    <property type="match status" value="1"/>
</dbReference>
<dbReference type="InterPro" id="IPR013752">
    <property type="entry name" value="KPA_reductase"/>
</dbReference>
<evidence type="ECO:0000259" key="13">
    <source>
        <dbReference type="Pfam" id="PF08546"/>
    </source>
</evidence>
<evidence type="ECO:0000256" key="6">
    <source>
        <dbReference type="ARBA" id="ARBA00022655"/>
    </source>
</evidence>
<keyword evidence="15" id="KW-1185">Reference proteome</keyword>
<organism evidence="14 15">
    <name type="scientific">Lentibacillus populi</name>
    <dbReference type="NCBI Taxonomy" id="1827502"/>
    <lineage>
        <taxon>Bacteria</taxon>
        <taxon>Bacillati</taxon>
        <taxon>Bacillota</taxon>
        <taxon>Bacilli</taxon>
        <taxon>Bacillales</taxon>
        <taxon>Bacillaceae</taxon>
        <taxon>Lentibacillus</taxon>
    </lineage>
</organism>
<evidence type="ECO:0000256" key="5">
    <source>
        <dbReference type="ARBA" id="ARBA00019465"/>
    </source>
</evidence>
<dbReference type="PANTHER" id="PTHR43765">
    <property type="entry name" value="2-DEHYDROPANTOATE 2-REDUCTASE-RELATED"/>
    <property type="match status" value="1"/>
</dbReference>
<evidence type="ECO:0000256" key="3">
    <source>
        <dbReference type="ARBA" id="ARBA00007870"/>
    </source>
</evidence>
<dbReference type="AlphaFoldDB" id="A0A9W5TY76"/>
<feature type="domain" description="Ketopantoate reductase C-terminal" evidence="13">
    <location>
        <begin position="171"/>
        <end position="281"/>
    </location>
</feature>
<keyword evidence="7 11" id="KW-0521">NADP</keyword>
<proteinExistence type="inferred from homology"/>
<evidence type="ECO:0000259" key="12">
    <source>
        <dbReference type="Pfam" id="PF02558"/>
    </source>
</evidence>
<evidence type="ECO:0000313" key="15">
    <source>
        <dbReference type="Proteomes" id="UP000621492"/>
    </source>
</evidence>
<accession>A0A9W5TY76</accession>
<dbReference type="RefSeq" id="WP_188725222.1">
    <property type="nucleotide sequence ID" value="NZ_BMJD01000017.1"/>
</dbReference>
<keyword evidence="6 11" id="KW-0566">Pantothenate biosynthesis</keyword>
<comment type="pathway">
    <text evidence="2 11">Cofactor biosynthesis; (R)-pantothenate biosynthesis; (R)-pantoate from 3-methyl-2-oxobutanoate: step 2/2.</text>
</comment>
<evidence type="ECO:0000256" key="9">
    <source>
        <dbReference type="ARBA" id="ARBA00032024"/>
    </source>
</evidence>
<name>A0A9W5TY76_9BACI</name>
<dbReference type="GO" id="GO:0050661">
    <property type="term" value="F:NADP binding"/>
    <property type="evidence" value="ECO:0007669"/>
    <property type="project" value="TreeGrafter"/>
</dbReference>
<reference evidence="14" key="2">
    <citation type="submission" date="2020-09" db="EMBL/GenBank/DDBJ databases">
        <authorList>
            <person name="Sun Q."/>
            <person name="Zhou Y."/>
        </authorList>
    </citation>
    <scope>NUCLEOTIDE SEQUENCE</scope>
    <source>
        <strain evidence="14">CGMCC 1.15454</strain>
    </source>
</reference>
<evidence type="ECO:0000256" key="11">
    <source>
        <dbReference type="RuleBase" id="RU362068"/>
    </source>
</evidence>
<dbReference type="SUPFAM" id="SSF48179">
    <property type="entry name" value="6-phosphogluconate dehydrogenase C-terminal domain-like"/>
    <property type="match status" value="1"/>
</dbReference>
<protein>
    <recommendedName>
        <fullName evidence="5 11">2-dehydropantoate 2-reductase</fullName>
        <ecNumber evidence="4 11">1.1.1.169</ecNumber>
    </recommendedName>
    <alternativeName>
        <fullName evidence="9 11">Ketopantoate reductase</fullName>
    </alternativeName>
</protein>
<dbReference type="InterPro" id="IPR013328">
    <property type="entry name" value="6PGD_dom2"/>
</dbReference>
<dbReference type="NCBIfam" id="TIGR00745">
    <property type="entry name" value="apbA_panE"/>
    <property type="match status" value="1"/>
</dbReference>
<gene>
    <name evidence="14" type="primary">panE</name>
    <name evidence="14" type="ORF">GCM10011409_23320</name>
</gene>
<evidence type="ECO:0000256" key="8">
    <source>
        <dbReference type="ARBA" id="ARBA00023002"/>
    </source>
</evidence>
<dbReference type="PANTHER" id="PTHR43765:SF2">
    <property type="entry name" value="2-DEHYDROPANTOATE 2-REDUCTASE"/>
    <property type="match status" value="1"/>
</dbReference>
<dbReference type="InterPro" id="IPR003710">
    <property type="entry name" value="ApbA"/>
</dbReference>
<dbReference type="EMBL" id="BMJD01000017">
    <property type="protein sequence ID" value="GGB45077.1"/>
    <property type="molecule type" value="Genomic_DNA"/>
</dbReference>
<evidence type="ECO:0000313" key="14">
    <source>
        <dbReference type="EMBL" id="GGB45077.1"/>
    </source>
</evidence>
<reference evidence="14" key="1">
    <citation type="journal article" date="2014" name="Int. J. Syst. Evol. Microbiol.">
        <title>Complete genome sequence of Corynebacterium casei LMG S-19264T (=DSM 44701T), isolated from a smear-ripened cheese.</title>
        <authorList>
            <consortium name="US DOE Joint Genome Institute (JGI-PGF)"/>
            <person name="Walter F."/>
            <person name="Albersmeier A."/>
            <person name="Kalinowski J."/>
            <person name="Ruckert C."/>
        </authorList>
    </citation>
    <scope>NUCLEOTIDE SEQUENCE</scope>
    <source>
        <strain evidence="14">CGMCC 1.15454</strain>
    </source>
</reference>
<sequence>MKIGVIGGGSIGLLISAYLSDGHEVTIYVRRQEQKQVINEYGIRLAHQREPLSVSALLTEELAKEDCLFICVKQFQVANITPLFNKHQSPIIFLQNGMGHVDLLRDIQAQVFLGIVEHGARKINDHTVAHTGKGGIRVASYNGDRSLLEMMVSKWDRPDFPIELEDDWLSMLGKKLVVNAVINPLTALFGVPNGDIITNPYISTIALELCREAADVLGLDFSEQWNHVKEIASNTKENMSSMWKDIEEGRQTENEAISGYLLHHANHDIPFTQFAYNSIKALRLKKELMD</sequence>
<evidence type="ECO:0000256" key="10">
    <source>
        <dbReference type="ARBA" id="ARBA00048793"/>
    </source>
</evidence>
<dbReference type="InterPro" id="IPR008927">
    <property type="entry name" value="6-PGluconate_DH-like_C_sf"/>
</dbReference>
<comment type="similarity">
    <text evidence="3 11">Belongs to the ketopantoate reductase family.</text>
</comment>
<evidence type="ECO:0000256" key="7">
    <source>
        <dbReference type="ARBA" id="ARBA00022857"/>
    </source>
</evidence>
<dbReference type="InterPro" id="IPR050838">
    <property type="entry name" value="Ketopantoate_reductase"/>
</dbReference>
<dbReference type="SUPFAM" id="SSF51735">
    <property type="entry name" value="NAD(P)-binding Rossmann-fold domains"/>
    <property type="match status" value="1"/>
</dbReference>